<feature type="binding site" evidence="9">
    <location>
        <position position="221"/>
    </location>
    <ligand>
        <name>ATP</name>
        <dbReference type="ChEBI" id="CHEBI:30616"/>
    </ligand>
</feature>
<dbReference type="GO" id="GO:0052726">
    <property type="term" value="F:inositol-1,3,4-trisphosphate 5-kinase activity"/>
    <property type="evidence" value="ECO:0007669"/>
    <property type="project" value="InterPro"/>
</dbReference>
<feature type="binding site" evidence="9">
    <location>
        <begin position="195"/>
        <end position="206"/>
    </location>
    <ligand>
        <name>ATP</name>
        <dbReference type="ChEBI" id="CHEBI:30616"/>
    </ligand>
</feature>
<evidence type="ECO:0000256" key="1">
    <source>
        <dbReference type="ARBA" id="ARBA00009601"/>
    </source>
</evidence>
<dbReference type="GO" id="GO:0005524">
    <property type="term" value="F:ATP binding"/>
    <property type="evidence" value="ECO:0007669"/>
    <property type="project" value="UniProtKB-KW"/>
</dbReference>
<dbReference type="Gene3D" id="3.40.50.11370">
    <property type="match status" value="1"/>
</dbReference>
<dbReference type="EC" id="2.7.1.134" evidence="8"/>
<comment type="catalytic activity">
    <reaction evidence="8">
        <text>1D-myo-inositol 3,4,5,6-tetrakisphosphate + ATP = 1D-myo-inositol 1,3,4,5,6-pentakisphosphate + ADP + H(+)</text>
        <dbReference type="Rhea" id="RHEA:12452"/>
        <dbReference type="ChEBI" id="CHEBI:15378"/>
        <dbReference type="ChEBI" id="CHEBI:30616"/>
        <dbReference type="ChEBI" id="CHEBI:57539"/>
        <dbReference type="ChEBI" id="CHEBI:57733"/>
        <dbReference type="ChEBI" id="CHEBI:456216"/>
        <dbReference type="EC" id="2.7.1.134"/>
    </reaction>
</comment>
<organism evidence="13 14">
    <name type="scientific">Petromyzon marinus</name>
    <name type="common">Sea lamprey</name>
    <dbReference type="NCBI Taxonomy" id="7757"/>
    <lineage>
        <taxon>Eukaryota</taxon>
        <taxon>Metazoa</taxon>
        <taxon>Chordata</taxon>
        <taxon>Craniata</taxon>
        <taxon>Vertebrata</taxon>
        <taxon>Cyclostomata</taxon>
        <taxon>Hyperoartia</taxon>
        <taxon>Petromyzontiformes</taxon>
        <taxon>Petromyzontidae</taxon>
        <taxon>Petromyzon</taxon>
    </lineage>
</organism>
<evidence type="ECO:0000259" key="12">
    <source>
        <dbReference type="Pfam" id="PF17927"/>
    </source>
</evidence>
<evidence type="ECO:0000256" key="5">
    <source>
        <dbReference type="ARBA" id="ARBA00022777"/>
    </source>
</evidence>
<keyword evidence="5 8" id="KW-0418">Kinase</keyword>
<feature type="binding site" evidence="9">
    <location>
        <position position="309"/>
    </location>
    <ligand>
        <name>1D-myo-inositol 1,3,4-trisphosphate</name>
        <dbReference type="ChEBI" id="CHEBI:58414"/>
    </ligand>
</feature>
<feature type="binding site" evidence="9">
    <location>
        <position position="23"/>
    </location>
    <ligand>
        <name>1D-myo-inositol 1,3,4-trisphosphate</name>
        <dbReference type="ChEBI" id="CHEBI:58414"/>
    </ligand>
</feature>
<feature type="binding site" evidence="9">
    <location>
        <position position="111"/>
    </location>
    <ligand>
        <name>ATP</name>
        <dbReference type="ChEBI" id="CHEBI:30616"/>
    </ligand>
</feature>
<proteinExistence type="inferred from homology"/>
<feature type="binding site" evidence="9">
    <location>
        <position position="206"/>
    </location>
    <ligand>
        <name>1D-myo-inositol 1,3,4-trisphosphate</name>
        <dbReference type="ChEBI" id="CHEBI:58414"/>
    </ligand>
</feature>
<evidence type="ECO:0000313" key="13">
    <source>
        <dbReference type="Proteomes" id="UP001318040"/>
    </source>
</evidence>
<keyword evidence="3 8" id="KW-0479">Metal-binding</keyword>
<feature type="binding site" evidence="10">
    <location>
        <position position="303"/>
    </location>
    <ligand>
        <name>Mg(2+)</name>
        <dbReference type="ChEBI" id="CHEBI:18420"/>
        <label>2</label>
    </ligand>
</feature>
<evidence type="ECO:0000256" key="4">
    <source>
        <dbReference type="ARBA" id="ARBA00022741"/>
    </source>
</evidence>
<keyword evidence="13" id="KW-1185">Reference proteome</keyword>
<evidence type="ECO:0000256" key="3">
    <source>
        <dbReference type="ARBA" id="ARBA00022723"/>
    </source>
</evidence>
<dbReference type="Gene3D" id="3.30.1490.220">
    <property type="match status" value="1"/>
</dbReference>
<dbReference type="Pfam" id="PF17927">
    <property type="entry name" value="Ins134_P3_kin_N"/>
    <property type="match status" value="1"/>
</dbReference>
<comment type="subunit">
    <text evidence="8">Monomer.</text>
</comment>
<evidence type="ECO:0000256" key="6">
    <source>
        <dbReference type="ARBA" id="ARBA00022840"/>
    </source>
</evidence>
<dbReference type="Proteomes" id="UP001318040">
    <property type="component" value="Chromosome 33"/>
</dbReference>
<dbReference type="GO" id="GO:0052725">
    <property type="term" value="F:inositol-1,3,4-trisphosphate 6-kinase activity"/>
    <property type="evidence" value="ECO:0007669"/>
    <property type="project" value="InterPro"/>
</dbReference>
<evidence type="ECO:0000313" key="14">
    <source>
        <dbReference type="RefSeq" id="XP_032820679.1"/>
    </source>
</evidence>
<evidence type="ECO:0000256" key="9">
    <source>
        <dbReference type="PIRSR" id="PIRSR038186-1"/>
    </source>
</evidence>
<dbReference type="SUPFAM" id="SSF56059">
    <property type="entry name" value="Glutathione synthetase ATP-binding domain-like"/>
    <property type="match status" value="1"/>
</dbReference>
<dbReference type="GO" id="GO:0005737">
    <property type="term" value="C:cytoplasm"/>
    <property type="evidence" value="ECO:0007669"/>
    <property type="project" value="TreeGrafter"/>
</dbReference>
<dbReference type="InterPro" id="IPR040464">
    <property type="entry name" value="InsP(3)kin_ATP-grasp"/>
</dbReference>
<feature type="binding site" evidence="9">
    <location>
        <position position="164"/>
    </location>
    <ligand>
        <name>ATP</name>
        <dbReference type="ChEBI" id="CHEBI:30616"/>
    </ligand>
</feature>
<dbReference type="Pfam" id="PF05770">
    <property type="entry name" value="Ins134_P3_kin"/>
    <property type="match status" value="1"/>
</dbReference>
<dbReference type="RefSeq" id="XP_032820679.1">
    <property type="nucleotide sequence ID" value="XM_032964788.1"/>
</dbReference>
<dbReference type="InterPro" id="IPR041429">
    <property type="entry name" value="ITPK1_N"/>
</dbReference>
<evidence type="ECO:0000256" key="10">
    <source>
        <dbReference type="PIRSR" id="PIRSR038186-2"/>
    </source>
</evidence>
<comment type="cofactor">
    <cofactor evidence="8 10">
        <name>Mg(2+)</name>
        <dbReference type="ChEBI" id="CHEBI:18420"/>
    </cofactor>
    <text evidence="8 10">Binds 2 magnesium ions per subunit.</text>
</comment>
<keyword evidence="7 8" id="KW-0460">Magnesium</keyword>
<keyword evidence="4 8" id="KW-0547">Nucleotide-binding</keyword>
<reference evidence="14" key="1">
    <citation type="submission" date="2025-08" db="UniProtKB">
        <authorList>
            <consortium name="RefSeq"/>
        </authorList>
    </citation>
    <scope>IDENTIFICATION</scope>
    <source>
        <tissue evidence="14">Sperm</tissue>
    </source>
</reference>
<comment type="function">
    <text evidence="8">Kinase that can phosphorylate various inositol polyphosphate such as Ins(3,4,5,6)P4 or Ins(1,3,4)P3.</text>
</comment>
<dbReference type="GeneID" id="116948276"/>
<comment type="similarity">
    <text evidence="1 8">Belongs to the ITPK1 family.</text>
</comment>
<dbReference type="GO" id="GO:0000287">
    <property type="term" value="F:magnesium ion binding"/>
    <property type="evidence" value="ECO:0007669"/>
    <property type="project" value="InterPro"/>
</dbReference>
<feature type="binding site" evidence="10">
    <location>
        <position position="305"/>
    </location>
    <ligand>
        <name>Mg(2+)</name>
        <dbReference type="ChEBI" id="CHEBI:18420"/>
        <label>2</label>
    </ligand>
</feature>
<evidence type="ECO:0000256" key="2">
    <source>
        <dbReference type="ARBA" id="ARBA00022679"/>
    </source>
</evidence>
<sequence length="329" mass="37201">MVTRVAGAMTFRGRVGIWVSGTKLRDMDMEEFAEICREKKIEVIKINQTRPLSEQGSFQVLIHRLTEEMHNASTGDTRARRIIDDFQEYITSRPGMLVMDPLDSIKTLLDRGVTYSLIRRLQQGGTATDDGICIPNFVELKTSDPGEICNLMAQHGVTFPFVCKTKVAEANNSNEMMVIFGRRGLREVRPPCVAQSFINHNAVLHKVYVVGTRWVHSLRLSIKNFPQGEHDADTVFFHSHEVCKPNKNSPLSVLDDEEPPMPMPLCERWVHKVVHALQDALHVTLVGVDVIVENGTGRHYVIDVNALPSYDCVPEFSEWLADYLNSVMK</sequence>
<dbReference type="FunFam" id="3.30.470.20:FF:000047">
    <property type="entry name" value="Inositol-tetrakisphosphate 1-kinase 4"/>
    <property type="match status" value="1"/>
</dbReference>
<feature type="binding site" evidence="10">
    <location>
        <position position="303"/>
    </location>
    <ligand>
        <name>Mg(2+)</name>
        <dbReference type="ChEBI" id="CHEBI:18420"/>
        <label>1</label>
    </ligand>
</feature>
<dbReference type="AlphaFoldDB" id="A0AAJ7TNK0"/>
<accession>A0AAJ7TNK0</accession>
<feature type="binding site" evidence="10">
    <location>
        <position position="289"/>
    </location>
    <ligand>
        <name>Mg(2+)</name>
        <dbReference type="ChEBI" id="CHEBI:18420"/>
        <label>1</label>
    </ligand>
</feature>
<dbReference type="PIRSF" id="PIRSF038186">
    <property type="entry name" value="ITPK"/>
    <property type="match status" value="1"/>
</dbReference>
<keyword evidence="6 8" id="KW-0067">ATP-binding</keyword>
<feature type="domain" description="Inositol-tetrakisphosphate 1-kinase N-terminal" evidence="12">
    <location>
        <begin position="14"/>
        <end position="105"/>
    </location>
</feature>
<dbReference type="InterPro" id="IPR008656">
    <property type="entry name" value="Inositol_tetrakis-P_1-kinase"/>
</dbReference>
<keyword evidence="2 8" id="KW-0808">Transferase</keyword>
<dbReference type="PANTHER" id="PTHR14217">
    <property type="entry name" value="INOSITOL-TETRAKISPHOSPHATE 1-KINASE"/>
    <property type="match status" value="1"/>
</dbReference>
<name>A0AAJ7TNK0_PETMA</name>
<evidence type="ECO:0000256" key="8">
    <source>
        <dbReference type="PIRNR" id="PIRNR038186"/>
    </source>
</evidence>
<dbReference type="GO" id="GO:0047325">
    <property type="term" value="F:inositol-3,4,5,6-tetrakisphosphate 1-kinase activity"/>
    <property type="evidence" value="ECO:0007669"/>
    <property type="project" value="UniProtKB-EC"/>
</dbReference>
<dbReference type="GO" id="GO:0032957">
    <property type="term" value="P:inositol trisphosphate metabolic process"/>
    <property type="evidence" value="ECO:0007669"/>
    <property type="project" value="InterPro"/>
</dbReference>
<gene>
    <name evidence="14" type="primary">LOC116948276</name>
</gene>
<evidence type="ECO:0000256" key="7">
    <source>
        <dbReference type="ARBA" id="ARBA00022842"/>
    </source>
</evidence>
<evidence type="ECO:0000259" key="11">
    <source>
        <dbReference type="Pfam" id="PF05770"/>
    </source>
</evidence>
<protein>
    <recommendedName>
        <fullName evidence="8">Inositol-tetrakisphosphate 1-kinase</fullName>
        <ecNumber evidence="8">2.7.1.134</ecNumber>
    </recommendedName>
</protein>
<feature type="binding site" evidence="9">
    <location>
        <position position="305"/>
    </location>
    <ligand>
        <name>1D-myo-inositol 1,3,4-trisphosphate</name>
        <dbReference type="ChEBI" id="CHEBI:58414"/>
    </ligand>
</feature>
<dbReference type="PANTHER" id="PTHR14217:SF1">
    <property type="entry name" value="INOSITOL-TETRAKISPHOSPHATE 1-KINASE"/>
    <property type="match status" value="1"/>
</dbReference>
<feature type="domain" description="Inositol 1,3,4-trisphosphate 5/6-kinase ATP-grasp" evidence="11">
    <location>
        <begin position="128"/>
        <end position="325"/>
    </location>
</feature>
<dbReference type="KEGG" id="pmrn:116948276"/>